<reference evidence="1" key="1">
    <citation type="submission" date="2014-11" db="EMBL/GenBank/DDBJ databases">
        <authorList>
            <person name="Amaro Gonzalez C."/>
        </authorList>
    </citation>
    <scope>NUCLEOTIDE SEQUENCE</scope>
</reference>
<dbReference type="EMBL" id="GBXM01035584">
    <property type="protein sequence ID" value="JAH72993.1"/>
    <property type="molecule type" value="Transcribed_RNA"/>
</dbReference>
<evidence type="ECO:0000313" key="1">
    <source>
        <dbReference type="EMBL" id="JAH72993.1"/>
    </source>
</evidence>
<proteinExistence type="predicted"/>
<accession>A0A0E9V6X2</accession>
<organism evidence="1">
    <name type="scientific">Anguilla anguilla</name>
    <name type="common">European freshwater eel</name>
    <name type="synonym">Muraena anguilla</name>
    <dbReference type="NCBI Taxonomy" id="7936"/>
    <lineage>
        <taxon>Eukaryota</taxon>
        <taxon>Metazoa</taxon>
        <taxon>Chordata</taxon>
        <taxon>Craniata</taxon>
        <taxon>Vertebrata</taxon>
        <taxon>Euteleostomi</taxon>
        <taxon>Actinopterygii</taxon>
        <taxon>Neopterygii</taxon>
        <taxon>Teleostei</taxon>
        <taxon>Anguilliformes</taxon>
        <taxon>Anguillidae</taxon>
        <taxon>Anguilla</taxon>
    </lineage>
</organism>
<protein>
    <submittedName>
        <fullName evidence="1">Uncharacterized protein</fullName>
    </submittedName>
</protein>
<sequence>MWKCCSWVSGYLIEGGTYPQPEPQAQLHHLFIIIVLQRISCPHTLLS</sequence>
<dbReference type="AlphaFoldDB" id="A0A0E9V6X2"/>
<name>A0A0E9V6X2_ANGAN</name>
<reference evidence="1" key="2">
    <citation type="journal article" date="2015" name="Fish Shellfish Immunol.">
        <title>Early steps in the European eel (Anguilla anguilla)-Vibrio vulnificus interaction in the gills: Role of the RtxA13 toxin.</title>
        <authorList>
            <person name="Callol A."/>
            <person name="Pajuelo D."/>
            <person name="Ebbesson L."/>
            <person name="Teles M."/>
            <person name="MacKenzie S."/>
            <person name="Amaro C."/>
        </authorList>
    </citation>
    <scope>NUCLEOTIDE SEQUENCE</scope>
</reference>